<accession>A0A432Y1S6</accession>
<organism evidence="2 3">
    <name type="scientific">Pseudidiomarina halophila</name>
    <dbReference type="NCBI Taxonomy" id="1449799"/>
    <lineage>
        <taxon>Bacteria</taxon>
        <taxon>Pseudomonadati</taxon>
        <taxon>Pseudomonadota</taxon>
        <taxon>Gammaproteobacteria</taxon>
        <taxon>Alteromonadales</taxon>
        <taxon>Idiomarinaceae</taxon>
        <taxon>Pseudidiomarina</taxon>
    </lineage>
</organism>
<dbReference type="EMBL" id="PIPW01000001">
    <property type="protein sequence ID" value="RUO54881.1"/>
    <property type="molecule type" value="Genomic_DNA"/>
</dbReference>
<gene>
    <name evidence="2" type="ORF">CWI69_05645</name>
</gene>
<evidence type="ECO:0000313" key="3">
    <source>
        <dbReference type="Proteomes" id="UP000287198"/>
    </source>
</evidence>
<dbReference type="RefSeq" id="WP_126762647.1">
    <property type="nucleotide sequence ID" value="NZ_JBHLTZ010000004.1"/>
</dbReference>
<name>A0A432Y1S6_9GAMM</name>
<sequence length="169" mass="19295">MTTANEKLNQLVQDAAAGKQAPQPREDLWRGIEHSITRRSQRSGKWLNWVWASAACTVLAVGLITFNSMQPDSGTATPQAELLLTMLNQQHEQQKQQLLIHYQTVGWDGQSSYLEQELGQIQASIKEVSAQLVQEPNNQQLWQLLQWLYSKELELLESQFKVNEPLQQV</sequence>
<feature type="transmembrane region" description="Helical" evidence="1">
    <location>
        <begin position="46"/>
        <end position="66"/>
    </location>
</feature>
<keyword evidence="1" id="KW-0472">Membrane</keyword>
<keyword evidence="3" id="KW-1185">Reference proteome</keyword>
<dbReference type="AlphaFoldDB" id="A0A432Y1S6"/>
<dbReference type="Proteomes" id="UP000287198">
    <property type="component" value="Unassembled WGS sequence"/>
</dbReference>
<evidence type="ECO:0000256" key="1">
    <source>
        <dbReference type="SAM" id="Phobius"/>
    </source>
</evidence>
<proteinExistence type="predicted"/>
<dbReference type="OrthoDB" id="6227277at2"/>
<protein>
    <submittedName>
        <fullName evidence="2">Uncharacterized protein</fullName>
    </submittedName>
</protein>
<reference evidence="3" key="1">
    <citation type="journal article" date="2018" name="Front. Microbiol.">
        <title>Genome-Based Analysis Reveals the Taxonomy and Diversity of the Family Idiomarinaceae.</title>
        <authorList>
            <person name="Liu Y."/>
            <person name="Lai Q."/>
            <person name="Shao Z."/>
        </authorList>
    </citation>
    <scope>NUCLEOTIDE SEQUENCE [LARGE SCALE GENOMIC DNA]</scope>
    <source>
        <strain evidence="3">BH195</strain>
    </source>
</reference>
<keyword evidence="1" id="KW-1133">Transmembrane helix</keyword>
<comment type="caution">
    <text evidence="2">The sequence shown here is derived from an EMBL/GenBank/DDBJ whole genome shotgun (WGS) entry which is preliminary data.</text>
</comment>
<evidence type="ECO:0000313" key="2">
    <source>
        <dbReference type="EMBL" id="RUO54881.1"/>
    </source>
</evidence>
<keyword evidence="1" id="KW-0812">Transmembrane</keyword>